<feature type="chain" id="PRO_5043605677" description="Lipocalin" evidence="1">
    <location>
        <begin position="20"/>
        <end position="219"/>
    </location>
</feature>
<protein>
    <recommendedName>
        <fullName evidence="4">Lipocalin</fullName>
    </recommendedName>
</protein>
<dbReference type="Proteomes" id="UP001500889">
    <property type="component" value="Chromosome U"/>
</dbReference>
<keyword evidence="3" id="KW-1185">Reference proteome</keyword>
<evidence type="ECO:0000256" key="1">
    <source>
        <dbReference type="SAM" id="SignalP"/>
    </source>
</evidence>
<feature type="signal peptide" evidence="1">
    <location>
        <begin position="1"/>
        <end position="19"/>
    </location>
</feature>
<evidence type="ECO:0000313" key="3">
    <source>
        <dbReference type="Proteomes" id="UP001500889"/>
    </source>
</evidence>
<organism evidence="2 3">
    <name type="scientific">Drosophila madeirensis</name>
    <name type="common">Fruit fly</name>
    <dbReference type="NCBI Taxonomy" id="30013"/>
    <lineage>
        <taxon>Eukaryota</taxon>
        <taxon>Metazoa</taxon>
        <taxon>Ecdysozoa</taxon>
        <taxon>Arthropoda</taxon>
        <taxon>Hexapoda</taxon>
        <taxon>Insecta</taxon>
        <taxon>Pterygota</taxon>
        <taxon>Neoptera</taxon>
        <taxon>Endopterygota</taxon>
        <taxon>Diptera</taxon>
        <taxon>Brachycera</taxon>
        <taxon>Muscomorpha</taxon>
        <taxon>Ephydroidea</taxon>
        <taxon>Drosophilidae</taxon>
        <taxon>Drosophila</taxon>
        <taxon>Sophophora</taxon>
    </lineage>
</organism>
<sequence length="219" mass="26155">MTGHGILLVMVVVCPLINAEINTTQSESTTSDISPASTISGNVTLRNEVAKIEKRSSFLVEPQQYEYAYLRHRKKCHRVTYINPIDVQKILGFWYAYATTPMEHPLFRLECSAYDASDYNFTNRIVTTDYINYAILYYCIYNAQTRRFDITIRILTRNTSPTKLTFRTLRQVLKRFRIDIKTVVWLKHKAYCFEWFIRSNHDRRRHYRYLAPYNRWNDH</sequence>
<proteinExistence type="predicted"/>
<dbReference type="SUPFAM" id="SSF50814">
    <property type="entry name" value="Lipocalins"/>
    <property type="match status" value="1"/>
</dbReference>
<dbReference type="Gene3D" id="2.40.128.20">
    <property type="match status" value="1"/>
</dbReference>
<accession>A0AAU9FFW4</accession>
<evidence type="ECO:0000313" key="2">
    <source>
        <dbReference type="EMBL" id="BFF94592.1"/>
    </source>
</evidence>
<gene>
    <name evidence="2" type="ORF">DMAD_12185</name>
</gene>
<dbReference type="AlphaFoldDB" id="A0AAU9FFW4"/>
<keyword evidence="1" id="KW-0732">Signal</keyword>
<name>A0AAU9FFW4_DROMD</name>
<evidence type="ECO:0008006" key="4">
    <source>
        <dbReference type="Google" id="ProtNLM"/>
    </source>
</evidence>
<reference evidence="2 3" key="1">
    <citation type="submission" date="2024-02" db="EMBL/GenBank/DDBJ databases">
        <title>A chromosome-level genome assembly of Drosophila madeirensis, a fruit fly species endemic to Madeira island.</title>
        <authorList>
            <person name="Tomihara K."/>
            <person name="Llopart A."/>
            <person name="Yamamoto D."/>
        </authorList>
    </citation>
    <scope>NUCLEOTIDE SEQUENCE [LARGE SCALE GENOMIC DNA]</scope>
    <source>
        <strain evidence="2 3">RF1</strain>
    </source>
</reference>
<dbReference type="EMBL" id="AP029264">
    <property type="protein sequence ID" value="BFF94592.1"/>
    <property type="molecule type" value="Genomic_DNA"/>
</dbReference>
<dbReference type="InterPro" id="IPR012674">
    <property type="entry name" value="Calycin"/>
</dbReference>